<dbReference type="STRING" id="529704.SAMN02927913_3109"/>
<feature type="chain" id="PRO_5011553608" evidence="1">
    <location>
        <begin position="21"/>
        <end position="144"/>
    </location>
</feature>
<evidence type="ECO:0000313" key="2">
    <source>
        <dbReference type="EMBL" id="SEJ10923.1"/>
    </source>
</evidence>
<reference evidence="2 3" key="1">
    <citation type="submission" date="2016-10" db="EMBL/GenBank/DDBJ databases">
        <authorList>
            <person name="de Groot N.N."/>
        </authorList>
    </citation>
    <scope>NUCLEOTIDE SEQUENCE [LARGE SCALE GENOMIC DNA]</scope>
    <source>
        <strain evidence="2 3">DSM 26515</strain>
    </source>
</reference>
<dbReference type="EMBL" id="FNYC01000004">
    <property type="protein sequence ID" value="SEJ10923.1"/>
    <property type="molecule type" value="Genomic_DNA"/>
</dbReference>
<proteinExistence type="predicted"/>
<evidence type="ECO:0000313" key="3">
    <source>
        <dbReference type="Proteomes" id="UP000199420"/>
    </source>
</evidence>
<dbReference type="PROSITE" id="PS51257">
    <property type="entry name" value="PROKAR_LIPOPROTEIN"/>
    <property type="match status" value="1"/>
</dbReference>
<dbReference type="AlphaFoldDB" id="A0A1H6W209"/>
<protein>
    <submittedName>
        <fullName evidence="2">Uncharacterized protein</fullName>
    </submittedName>
</protein>
<dbReference type="OrthoDB" id="5954118at2"/>
<gene>
    <name evidence="2" type="ORF">SAMN04487997_2544</name>
</gene>
<dbReference type="RefSeq" id="WP_091339029.1">
    <property type="nucleotide sequence ID" value="NZ_FNYC01000004.1"/>
</dbReference>
<dbReference type="InterPro" id="IPR045500">
    <property type="entry name" value="DUF6491"/>
</dbReference>
<accession>A0A1H6W209</accession>
<keyword evidence="3" id="KW-1185">Reference proteome</keyword>
<dbReference type="Pfam" id="PF20101">
    <property type="entry name" value="DUF6491"/>
    <property type="match status" value="1"/>
</dbReference>
<sequence length="144" mass="15380">MKPLPSLLLLATVGCATAFAGDAPPTRKPLPYAQCIQTDRINEWHIVDKRTAVVRTGPYRYAVHLKADCPRLGIGVPGFLLHASESGKVAGEGRICGGLGETVSARDQPPCAISSVELIDKASFERMRKHAARHGSGAELPPSR</sequence>
<feature type="signal peptide" evidence="1">
    <location>
        <begin position="1"/>
        <end position="20"/>
    </location>
</feature>
<keyword evidence="1" id="KW-0732">Signal</keyword>
<dbReference type="Proteomes" id="UP000199420">
    <property type="component" value="Unassembled WGS sequence"/>
</dbReference>
<name>A0A1H6W209_9GAMM</name>
<organism evidence="2 3">
    <name type="scientific">Frateuria terrea</name>
    <dbReference type="NCBI Taxonomy" id="529704"/>
    <lineage>
        <taxon>Bacteria</taxon>
        <taxon>Pseudomonadati</taxon>
        <taxon>Pseudomonadota</taxon>
        <taxon>Gammaproteobacteria</taxon>
        <taxon>Lysobacterales</taxon>
        <taxon>Rhodanobacteraceae</taxon>
        <taxon>Frateuria</taxon>
    </lineage>
</organism>
<evidence type="ECO:0000256" key="1">
    <source>
        <dbReference type="SAM" id="SignalP"/>
    </source>
</evidence>